<feature type="compositionally biased region" description="Low complexity" evidence="1">
    <location>
        <begin position="362"/>
        <end position="379"/>
    </location>
</feature>
<dbReference type="Proteomes" id="UP000729402">
    <property type="component" value="Unassembled WGS sequence"/>
</dbReference>
<feature type="region of interest" description="Disordered" evidence="1">
    <location>
        <begin position="422"/>
        <end position="441"/>
    </location>
</feature>
<protein>
    <recommendedName>
        <fullName evidence="2">DUF7597 domain-containing protein</fullName>
    </recommendedName>
</protein>
<dbReference type="Pfam" id="PF24530">
    <property type="entry name" value="DUF7597"/>
    <property type="match status" value="1"/>
</dbReference>
<organism evidence="3 4">
    <name type="scientific">Zizania palustris</name>
    <name type="common">Northern wild rice</name>
    <dbReference type="NCBI Taxonomy" id="103762"/>
    <lineage>
        <taxon>Eukaryota</taxon>
        <taxon>Viridiplantae</taxon>
        <taxon>Streptophyta</taxon>
        <taxon>Embryophyta</taxon>
        <taxon>Tracheophyta</taxon>
        <taxon>Spermatophyta</taxon>
        <taxon>Magnoliopsida</taxon>
        <taxon>Liliopsida</taxon>
        <taxon>Poales</taxon>
        <taxon>Poaceae</taxon>
        <taxon>BOP clade</taxon>
        <taxon>Oryzoideae</taxon>
        <taxon>Oryzeae</taxon>
        <taxon>Zizaniinae</taxon>
        <taxon>Zizania</taxon>
    </lineage>
</organism>
<sequence length="597" mass="66092">MPVPLLQNAKSSALGQPLTCRASHTKQGFQSERRSFTHRRTASNTSNHIIAASAAFSRLRNAMSLQNPRGQKTDLQSMEAKLTTRRLCAVHRAHHTPDSEIFFPCLKLRWIPKVVSPKVAEVSSSTAIVPFVPAQPKSSSQRSSTSHQEPMANFPMDPLAYVPRGGVLLDGGGELRKARNFVSLAGQHIRLNEDLAIANCDLNLTALERHEFLMLIHHHLTQVLRLQVLRYGVCPFGLGFFKMGTLFQRDSIVNNGPHWIDGFPADEDELPQNGGNPHPFNGEVFPGEPNWVQQWANDQMLHAGFHNENMVDQPNPEQEHMVNPDEDLPQWEQWPNQNNEAQQVAPQQEEVSMEVSGLSVGFTSGSTAASGSNTSGPAAPQNTVTGIPRDLSPSTIPRPAIRLVYSRRQRNTTSDNINIDLSASATQSGSQKKIDKGKGIMLPGLPSIHDLESASKDDQVGLNELTAQAGTSTQLVPMRTKAIEDEEHAERNYGKPAKTDRDDRRARAAADADSVQRSRQQISISSQPPPNDRRPDPNPISLRDCHWHRLASVGVGFVRFLVLDRRGQCRGKVSELNSFAIWFCGDLGYRGEMVCWD</sequence>
<feature type="region of interest" description="Disordered" evidence="1">
    <location>
        <begin position="362"/>
        <end position="395"/>
    </location>
</feature>
<feature type="region of interest" description="Disordered" evidence="1">
    <location>
        <begin position="24"/>
        <end position="43"/>
    </location>
</feature>
<feature type="compositionally biased region" description="Low complexity" evidence="1">
    <location>
        <begin position="517"/>
        <end position="526"/>
    </location>
</feature>
<comment type="caution">
    <text evidence="3">The sequence shown here is derived from an EMBL/GenBank/DDBJ whole genome shotgun (WGS) entry which is preliminary data.</text>
</comment>
<evidence type="ECO:0000313" key="3">
    <source>
        <dbReference type="EMBL" id="KAG8088209.1"/>
    </source>
</evidence>
<dbReference type="OrthoDB" id="694614at2759"/>
<name>A0A8J5WH75_ZIZPA</name>
<gene>
    <name evidence="3" type="ORF">GUJ93_ZPchr0010g9418</name>
</gene>
<feature type="domain" description="DUF7597" evidence="2">
    <location>
        <begin position="157"/>
        <end position="263"/>
    </location>
</feature>
<feature type="compositionally biased region" description="Basic and acidic residues" evidence="1">
    <location>
        <begin position="488"/>
        <end position="516"/>
    </location>
</feature>
<dbReference type="EMBL" id="JAAALK010000082">
    <property type="protein sequence ID" value="KAG8088209.1"/>
    <property type="molecule type" value="Genomic_DNA"/>
</dbReference>
<evidence type="ECO:0000313" key="4">
    <source>
        <dbReference type="Proteomes" id="UP000729402"/>
    </source>
</evidence>
<dbReference type="InterPro" id="IPR056018">
    <property type="entry name" value="DUF7597"/>
</dbReference>
<reference evidence="3" key="1">
    <citation type="journal article" date="2021" name="bioRxiv">
        <title>Whole Genome Assembly and Annotation of Northern Wild Rice, Zizania palustris L., Supports a Whole Genome Duplication in the Zizania Genus.</title>
        <authorList>
            <person name="Haas M."/>
            <person name="Kono T."/>
            <person name="Macchietto M."/>
            <person name="Millas R."/>
            <person name="McGilp L."/>
            <person name="Shao M."/>
            <person name="Duquette J."/>
            <person name="Hirsch C.N."/>
            <person name="Kimball J."/>
        </authorList>
    </citation>
    <scope>NUCLEOTIDE SEQUENCE</scope>
    <source>
        <tissue evidence="3">Fresh leaf tissue</tissue>
    </source>
</reference>
<dbReference type="AlphaFoldDB" id="A0A8J5WH75"/>
<evidence type="ECO:0000259" key="2">
    <source>
        <dbReference type="Pfam" id="PF24530"/>
    </source>
</evidence>
<reference evidence="3" key="2">
    <citation type="submission" date="2021-02" db="EMBL/GenBank/DDBJ databases">
        <authorList>
            <person name="Kimball J.A."/>
            <person name="Haas M.W."/>
            <person name="Macchietto M."/>
            <person name="Kono T."/>
            <person name="Duquette J."/>
            <person name="Shao M."/>
        </authorList>
    </citation>
    <scope>NUCLEOTIDE SEQUENCE</scope>
    <source>
        <tissue evidence="3">Fresh leaf tissue</tissue>
    </source>
</reference>
<accession>A0A8J5WH75</accession>
<proteinExistence type="predicted"/>
<evidence type="ECO:0000256" key="1">
    <source>
        <dbReference type="SAM" id="MobiDB-lite"/>
    </source>
</evidence>
<keyword evidence="4" id="KW-1185">Reference proteome</keyword>
<feature type="compositionally biased region" description="Polar residues" evidence="1">
    <location>
        <begin position="422"/>
        <end position="431"/>
    </location>
</feature>
<feature type="region of interest" description="Disordered" evidence="1">
    <location>
        <begin position="483"/>
        <end position="540"/>
    </location>
</feature>